<evidence type="ECO:0000259" key="7">
    <source>
        <dbReference type="SMART" id="SM00829"/>
    </source>
</evidence>
<dbReference type="Pfam" id="PF00107">
    <property type="entry name" value="ADH_zinc_N"/>
    <property type="match status" value="1"/>
</dbReference>
<dbReference type="InterPro" id="IPR020843">
    <property type="entry name" value="ER"/>
</dbReference>
<dbReference type="EMBL" id="BFAD01000006">
    <property type="protein sequence ID" value="GBE84466.1"/>
    <property type="molecule type" value="Genomic_DNA"/>
</dbReference>
<evidence type="ECO:0000256" key="5">
    <source>
        <dbReference type="ARBA" id="ARBA00023002"/>
    </source>
</evidence>
<keyword evidence="3" id="KW-0479">Metal-binding</keyword>
<dbReference type="STRING" id="139825.A0A401GQG2"/>
<organism evidence="8 9">
    <name type="scientific">Sparassis crispa</name>
    <dbReference type="NCBI Taxonomy" id="139825"/>
    <lineage>
        <taxon>Eukaryota</taxon>
        <taxon>Fungi</taxon>
        <taxon>Dikarya</taxon>
        <taxon>Basidiomycota</taxon>
        <taxon>Agaricomycotina</taxon>
        <taxon>Agaricomycetes</taxon>
        <taxon>Polyporales</taxon>
        <taxon>Sparassidaceae</taxon>
        <taxon>Sparassis</taxon>
    </lineage>
</organism>
<dbReference type="InterPro" id="IPR011032">
    <property type="entry name" value="GroES-like_sf"/>
</dbReference>
<dbReference type="InParanoid" id="A0A401GQG2"/>
<dbReference type="CDD" id="cd08296">
    <property type="entry name" value="CAD_like"/>
    <property type="match status" value="1"/>
</dbReference>
<name>A0A401GQG2_9APHY</name>
<dbReference type="GO" id="GO:0005737">
    <property type="term" value="C:cytoplasm"/>
    <property type="evidence" value="ECO:0007669"/>
    <property type="project" value="TreeGrafter"/>
</dbReference>
<proteinExistence type="inferred from homology"/>
<dbReference type="SUPFAM" id="SSF51735">
    <property type="entry name" value="NAD(P)-binding Rossmann-fold domains"/>
    <property type="match status" value="1"/>
</dbReference>
<keyword evidence="9" id="KW-1185">Reference proteome</keyword>
<comment type="caution">
    <text evidence="8">The sequence shown here is derived from an EMBL/GenBank/DDBJ whole genome shotgun (WGS) entry which is preliminary data.</text>
</comment>
<dbReference type="GO" id="GO:0046872">
    <property type="term" value="F:metal ion binding"/>
    <property type="evidence" value="ECO:0007669"/>
    <property type="project" value="UniProtKB-KW"/>
</dbReference>
<dbReference type="InterPro" id="IPR013149">
    <property type="entry name" value="ADH-like_C"/>
</dbReference>
<dbReference type="PANTHER" id="PTHR42940">
    <property type="entry name" value="ALCOHOL DEHYDROGENASE 1-RELATED"/>
    <property type="match status" value="1"/>
</dbReference>
<dbReference type="Gene3D" id="3.40.50.720">
    <property type="entry name" value="NAD(P)-binding Rossmann-like Domain"/>
    <property type="match status" value="1"/>
</dbReference>
<protein>
    <submittedName>
        <fullName evidence="8">Alcohol dehydrogenase patD</fullName>
    </submittedName>
</protein>
<evidence type="ECO:0000256" key="2">
    <source>
        <dbReference type="ARBA" id="ARBA00008072"/>
    </source>
</evidence>
<dbReference type="GO" id="GO:0004022">
    <property type="term" value="F:alcohol dehydrogenase (NAD+) activity"/>
    <property type="evidence" value="ECO:0007669"/>
    <property type="project" value="TreeGrafter"/>
</dbReference>
<accession>A0A401GQG2</accession>
<reference evidence="8 9" key="1">
    <citation type="journal article" date="2018" name="Sci. Rep.">
        <title>Genome sequence of the cauliflower mushroom Sparassis crispa (Hanabiratake) and its association with beneficial usage.</title>
        <authorList>
            <person name="Kiyama R."/>
            <person name="Furutani Y."/>
            <person name="Kawaguchi K."/>
            <person name="Nakanishi T."/>
        </authorList>
    </citation>
    <scope>NUCLEOTIDE SEQUENCE [LARGE SCALE GENOMIC DNA]</scope>
</reference>
<evidence type="ECO:0000313" key="9">
    <source>
        <dbReference type="Proteomes" id="UP000287166"/>
    </source>
</evidence>
<keyword evidence="6" id="KW-0520">NAD</keyword>
<keyword evidence="5" id="KW-0560">Oxidoreductase</keyword>
<evidence type="ECO:0000256" key="6">
    <source>
        <dbReference type="ARBA" id="ARBA00023027"/>
    </source>
</evidence>
<dbReference type="InterPro" id="IPR036291">
    <property type="entry name" value="NAD(P)-bd_dom_sf"/>
</dbReference>
<dbReference type="Gene3D" id="3.90.180.10">
    <property type="entry name" value="Medium-chain alcohol dehydrogenases, catalytic domain"/>
    <property type="match status" value="1"/>
</dbReference>
<dbReference type="RefSeq" id="XP_027615379.1">
    <property type="nucleotide sequence ID" value="XM_027759578.1"/>
</dbReference>
<evidence type="ECO:0000256" key="4">
    <source>
        <dbReference type="ARBA" id="ARBA00022833"/>
    </source>
</evidence>
<keyword evidence="4" id="KW-0862">Zinc</keyword>
<dbReference type="Proteomes" id="UP000287166">
    <property type="component" value="Unassembled WGS sequence"/>
</dbReference>
<evidence type="ECO:0000256" key="1">
    <source>
        <dbReference type="ARBA" id="ARBA00001947"/>
    </source>
</evidence>
<dbReference type="OrthoDB" id="1560166at2759"/>
<comment type="similarity">
    <text evidence="2">Belongs to the zinc-containing alcohol dehydrogenase family.</text>
</comment>
<dbReference type="GeneID" id="38781383"/>
<gene>
    <name evidence="8" type="ORF">SCP_0604450</name>
</gene>
<dbReference type="AlphaFoldDB" id="A0A401GQG2"/>
<dbReference type="InterPro" id="IPR013154">
    <property type="entry name" value="ADH-like_N"/>
</dbReference>
<dbReference type="Pfam" id="PF08240">
    <property type="entry name" value="ADH_N"/>
    <property type="match status" value="1"/>
</dbReference>
<dbReference type="SMART" id="SM00829">
    <property type="entry name" value="PKS_ER"/>
    <property type="match status" value="1"/>
</dbReference>
<evidence type="ECO:0000313" key="8">
    <source>
        <dbReference type="EMBL" id="GBE84466.1"/>
    </source>
</evidence>
<dbReference type="PANTHER" id="PTHR42940:SF7">
    <property type="entry name" value="ALCOHOL DEHYDROGENASE-LIKE N-TERMINAL DOMAIN-CONTAINING PROTEIN"/>
    <property type="match status" value="1"/>
</dbReference>
<comment type="cofactor">
    <cofactor evidence="1">
        <name>Zn(2+)</name>
        <dbReference type="ChEBI" id="CHEBI:29105"/>
    </cofactor>
</comment>
<feature type="domain" description="Enoyl reductase (ER)" evidence="7">
    <location>
        <begin position="17"/>
        <end position="355"/>
    </location>
</feature>
<evidence type="ECO:0000256" key="3">
    <source>
        <dbReference type="ARBA" id="ARBA00022723"/>
    </source>
</evidence>
<dbReference type="FunFam" id="3.40.50.720:FF:000039">
    <property type="entry name" value="Alcohol dehydrogenase AdhP"/>
    <property type="match status" value="1"/>
</dbReference>
<dbReference type="SUPFAM" id="SSF50129">
    <property type="entry name" value="GroES-like"/>
    <property type="match status" value="1"/>
</dbReference>
<sequence>MSLPKSYKAYAFTEKSGQLKPVTVDWHDPVDGEIVVKVLACGVCARYSPLFTAGRVKALNTMFLLGSDDIVKEQFLPTGLPRIPGHEIVGDVVAVPPTEKVWKVGQRVGSGWHGGHCSTCSRCRSGDYVTCEKQQVNGVFTDGGFAEYVTLRTEAVASVPEELDPAEAAPLFCAGVTTFNSLRHMSALPPDVVAVQGIGGLGHLAIQMAHAMGYRVIALSSSDSKRQLALELGAHEYIDGSKVNQTEALLQRGGAKLIICTAPNPPVIESLVPALAVNGELLSLAIVPSANVPLALMVSKRLSIRGWPSGTAKDSQDCLEFAVTNGIKCMVEKFPLDKAQEAYDRRGSARFRAVIVP</sequence>